<feature type="signal peptide" evidence="1">
    <location>
        <begin position="1"/>
        <end position="27"/>
    </location>
</feature>
<dbReference type="AlphaFoldDB" id="A0A081K8J9"/>
<reference evidence="2 3" key="1">
    <citation type="submission" date="2014-06" db="EMBL/GenBank/DDBJ databases">
        <title>Whole Genome Sequences of Three Symbiotic Endozoicomonas Bacteria.</title>
        <authorList>
            <person name="Neave M.J."/>
            <person name="Apprill A."/>
            <person name="Voolstra C.R."/>
        </authorList>
    </citation>
    <scope>NUCLEOTIDE SEQUENCE [LARGE SCALE GENOMIC DNA]</scope>
    <source>
        <strain evidence="2 3">DSM 22380</strain>
    </source>
</reference>
<comment type="caution">
    <text evidence="2">The sequence shown here is derived from an EMBL/GenBank/DDBJ whole genome shotgun (WGS) entry which is preliminary data.</text>
</comment>
<dbReference type="eggNOG" id="ENOG5032UGI">
    <property type="taxonomic scope" value="Bacteria"/>
</dbReference>
<feature type="chain" id="PRO_5001758685" evidence="1">
    <location>
        <begin position="28"/>
        <end position="316"/>
    </location>
</feature>
<dbReference type="RefSeq" id="WP_020580947.1">
    <property type="nucleotide sequence ID" value="NZ_JOJP01000001.1"/>
</dbReference>
<organism evidence="2 3">
    <name type="scientific">Endozoicomonas elysicola</name>
    <dbReference type="NCBI Taxonomy" id="305900"/>
    <lineage>
        <taxon>Bacteria</taxon>
        <taxon>Pseudomonadati</taxon>
        <taxon>Pseudomonadota</taxon>
        <taxon>Gammaproteobacteria</taxon>
        <taxon>Oceanospirillales</taxon>
        <taxon>Endozoicomonadaceae</taxon>
        <taxon>Endozoicomonas</taxon>
    </lineage>
</organism>
<keyword evidence="1" id="KW-0732">Signal</keyword>
<sequence length="316" mass="36070">MPGNLSRFNYKWFLVGTLMYLSMFSHADAVDQDPSYEALPIMLDSLLNELNIPHDATLESMISASQVWRRKPGQERWELPELGISKSKEHKVFELLEKLRLTSPAEPLSKQYDYALLLGATAPGIKRRLDYLAYWWNQGVRFKRLIYLVGQRPLNPGIDYLEILISKTDKPGNKKLDPYPFTETEAAKMLHQLAPIPEAMRALPVEFIDTPRNWRNGLWHRPNTRDTLKYWAKENPSPGTVLVISDQPHGIYQKEVVRQELSGSFSVDLAAGPADSTVTLPIYLDALALWLHNLKPFIPNELITTPLKTMASPGRH</sequence>
<dbReference type="Proteomes" id="UP000027997">
    <property type="component" value="Unassembled WGS sequence"/>
</dbReference>
<protein>
    <submittedName>
        <fullName evidence="2">Uncharacterized protein</fullName>
    </submittedName>
</protein>
<evidence type="ECO:0000313" key="3">
    <source>
        <dbReference type="Proteomes" id="UP000027997"/>
    </source>
</evidence>
<name>A0A081K8J9_9GAMM</name>
<keyword evidence="3" id="KW-1185">Reference proteome</keyword>
<evidence type="ECO:0000313" key="2">
    <source>
        <dbReference type="EMBL" id="KEI70475.1"/>
    </source>
</evidence>
<accession>A0A081K8J9</accession>
<proteinExistence type="predicted"/>
<dbReference type="EMBL" id="JOJP01000001">
    <property type="protein sequence ID" value="KEI70475.1"/>
    <property type="molecule type" value="Genomic_DNA"/>
</dbReference>
<gene>
    <name evidence="2" type="ORF">GV64_06770</name>
</gene>
<evidence type="ECO:0000256" key="1">
    <source>
        <dbReference type="SAM" id="SignalP"/>
    </source>
</evidence>